<dbReference type="Gene3D" id="3.40.50.300">
    <property type="entry name" value="P-loop containing nucleotide triphosphate hydrolases"/>
    <property type="match status" value="1"/>
</dbReference>
<name>A0ABR7TQI8_9BACT</name>
<dbReference type="InterPro" id="IPR003593">
    <property type="entry name" value="AAA+_ATPase"/>
</dbReference>
<sequence length="326" mass="36050">MTTNPIIELDRLTKSYGTKKAVDHLSLKVNKGEIFGLLGPNGAGKTTTILMMLGLAEPTSGQAVVCGINATRNPVGVRRKVGYLPDSAGFYDNLTALDNLMYVGRLNGIPEKDIRSRARNTMEMVGLGAEMHKKTGAYSRGMKQRLGLADLLIREPEVMILDEPTLGIDPAGIREFLMLIRQLSRQQELTVLLSSHHLHQMQQICDRVGIFVEGKLLAEGNLETLAGNLFGKDSFVVQVSLREPLTAPVEIERQLLALPGVNKVSITEGNVDMSCSTDITPDIVRFFVRSGLNVTGVHKKEYGLDEIYHRFFEQNTKKYILNEQAV</sequence>
<gene>
    <name evidence="6" type="ORF">ICL07_20350</name>
</gene>
<evidence type="ECO:0000256" key="1">
    <source>
        <dbReference type="ARBA" id="ARBA00005417"/>
    </source>
</evidence>
<evidence type="ECO:0000256" key="3">
    <source>
        <dbReference type="ARBA" id="ARBA00022741"/>
    </source>
</evidence>
<dbReference type="SMART" id="SM00382">
    <property type="entry name" value="AAA"/>
    <property type="match status" value="1"/>
</dbReference>
<organism evidence="6 7">
    <name type="scientific">Chitinophaga qingshengii</name>
    <dbReference type="NCBI Taxonomy" id="1569794"/>
    <lineage>
        <taxon>Bacteria</taxon>
        <taxon>Pseudomonadati</taxon>
        <taxon>Bacteroidota</taxon>
        <taxon>Chitinophagia</taxon>
        <taxon>Chitinophagales</taxon>
        <taxon>Chitinophagaceae</taxon>
        <taxon>Chitinophaga</taxon>
    </lineage>
</organism>
<dbReference type="RefSeq" id="WP_188089886.1">
    <property type="nucleotide sequence ID" value="NZ_JACVFC010000003.1"/>
</dbReference>
<reference evidence="6 7" key="1">
    <citation type="submission" date="2020-09" db="EMBL/GenBank/DDBJ databases">
        <title>Genome sequences of type strains of Chitinophaga qingshengii and Chitinophaga varians.</title>
        <authorList>
            <person name="Kittiwongwattana C."/>
        </authorList>
    </citation>
    <scope>NUCLEOTIDE SEQUENCE [LARGE SCALE GENOMIC DNA]</scope>
    <source>
        <strain evidence="6 7">JCM 30026</strain>
    </source>
</reference>
<comment type="similarity">
    <text evidence="1">Belongs to the ABC transporter superfamily.</text>
</comment>
<evidence type="ECO:0000256" key="4">
    <source>
        <dbReference type="ARBA" id="ARBA00022840"/>
    </source>
</evidence>
<dbReference type="Proteomes" id="UP000659124">
    <property type="component" value="Unassembled WGS sequence"/>
</dbReference>
<dbReference type="EMBL" id="JACVFC010000003">
    <property type="protein sequence ID" value="MBC9932749.1"/>
    <property type="molecule type" value="Genomic_DNA"/>
</dbReference>
<keyword evidence="7" id="KW-1185">Reference proteome</keyword>
<keyword evidence="2" id="KW-0813">Transport</keyword>
<dbReference type="InterPro" id="IPR027417">
    <property type="entry name" value="P-loop_NTPase"/>
</dbReference>
<keyword evidence="4 6" id="KW-0067">ATP-binding</keyword>
<comment type="caution">
    <text evidence="6">The sequence shown here is derived from an EMBL/GenBank/DDBJ whole genome shotgun (WGS) entry which is preliminary data.</text>
</comment>
<evidence type="ECO:0000313" key="6">
    <source>
        <dbReference type="EMBL" id="MBC9932749.1"/>
    </source>
</evidence>
<dbReference type="PROSITE" id="PS50893">
    <property type="entry name" value="ABC_TRANSPORTER_2"/>
    <property type="match status" value="1"/>
</dbReference>
<proteinExistence type="inferred from homology"/>
<dbReference type="Pfam" id="PF00005">
    <property type="entry name" value="ABC_tran"/>
    <property type="match status" value="1"/>
</dbReference>
<evidence type="ECO:0000313" key="7">
    <source>
        <dbReference type="Proteomes" id="UP000659124"/>
    </source>
</evidence>
<feature type="domain" description="ABC transporter" evidence="5">
    <location>
        <begin position="7"/>
        <end position="238"/>
    </location>
</feature>
<dbReference type="InterPro" id="IPR003439">
    <property type="entry name" value="ABC_transporter-like_ATP-bd"/>
</dbReference>
<dbReference type="GO" id="GO:0005524">
    <property type="term" value="F:ATP binding"/>
    <property type="evidence" value="ECO:0007669"/>
    <property type="project" value="UniProtKB-KW"/>
</dbReference>
<dbReference type="SUPFAM" id="SSF52540">
    <property type="entry name" value="P-loop containing nucleoside triphosphate hydrolases"/>
    <property type="match status" value="1"/>
</dbReference>
<evidence type="ECO:0000256" key="2">
    <source>
        <dbReference type="ARBA" id="ARBA00022448"/>
    </source>
</evidence>
<protein>
    <submittedName>
        <fullName evidence="6">ABC transporter ATP-binding protein</fullName>
    </submittedName>
</protein>
<dbReference type="PANTHER" id="PTHR43335">
    <property type="entry name" value="ABC TRANSPORTER, ATP-BINDING PROTEIN"/>
    <property type="match status" value="1"/>
</dbReference>
<keyword evidence="3" id="KW-0547">Nucleotide-binding</keyword>
<accession>A0ABR7TQI8</accession>
<dbReference type="PANTHER" id="PTHR43335:SF4">
    <property type="entry name" value="ABC TRANSPORTER, ATP-BINDING PROTEIN"/>
    <property type="match status" value="1"/>
</dbReference>
<evidence type="ECO:0000259" key="5">
    <source>
        <dbReference type="PROSITE" id="PS50893"/>
    </source>
</evidence>